<dbReference type="InterPro" id="IPR038084">
    <property type="entry name" value="PduO/GlcC-like_sf"/>
</dbReference>
<dbReference type="EMBL" id="JBHUKR010000023">
    <property type="protein sequence ID" value="MFD2421823.1"/>
    <property type="molecule type" value="Genomic_DNA"/>
</dbReference>
<dbReference type="Pfam" id="PF03928">
    <property type="entry name" value="HbpS-like"/>
    <property type="match status" value="1"/>
</dbReference>
<dbReference type="InterPro" id="IPR005624">
    <property type="entry name" value="PduO/GlcC-like"/>
</dbReference>
<protein>
    <submittedName>
        <fullName evidence="1">Heme-binding protein</fullName>
    </submittedName>
</protein>
<name>A0ABW5G3B7_9PSEU</name>
<dbReference type="InterPro" id="IPR052517">
    <property type="entry name" value="GlcG_carb_metab_protein"/>
</dbReference>
<dbReference type="RefSeq" id="WP_378270609.1">
    <property type="nucleotide sequence ID" value="NZ_JBHUKR010000023.1"/>
</dbReference>
<gene>
    <name evidence="1" type="ORF">ACFSXZ_36390</name>
</gene>
<reference evidence="2" key="1">
    <citation type="journal article" date="2019" name="Int. J. Syst. Evol. Microbiol.">
        <title>The Global Catalogue of Microorganisms (GCM) 10K type strain sequencing project: providing services to taxonomists for standard genome sequencing and annotation.</title>
        <authorList>
            <consortium name="The Broad Institute Genomics Platform"/>
            <consortium name="The Broad Institute Genome Sequencing Center for Infectious Disease"/>
            <person name="Wu L."/>
            <person name="Ma J."/>
        </authorList>
    </citation>
    <scope>NUCLEOTIDE SEQUENCE [LARGE SCALE GENOMIC DNA]</scope>
    <source>
        <strain evidence="2">CGMCC 4.7645</strain>
    </source>
</reference>
<evidence type="ECO:0000313" key="2">
    <source>
        <dbReference type="Proteomes" id="UP001597417"/>
    </source>
</evidence>
<accession>A0ABW5G3B7</accession>
<proteinExistence type="predicted"/>
<organism evidence="1 2">
    <name type="scientific">Amycolatopsis pigmentata</name>
    <dbReference type="NCBI Taxonomy" id="450801"/>
    <lineage>
        <taxon>Bacteria</taxon>
        <taxon>Bacillati</taxon>
        <taxon>Actinomycetota</taxon>
        <taxon>Actinomycetes</taxon>
        <taxon>Pseudonocardiales</taxon>
        <taxon>Pseudonocardiaceae</taxon>
        <taxon>Amycolatopsis</taxon>
    </lineage>
</organism>
<dbReference type="Gene3D" id="3.30.450.150">
    <property type="entry name" value="Haem-degrading domain"/>
    <property type="match status" value="1"/>
</dbReference>
<keyword evidence="2" id="KW-1185">Reference proteome</keyword>
<dbReference type="PANTHER" id="PTHR34309:SF1">
    <property type="entry name" value="PROTEIN GLCG"/>
    <property type="match status" value="1"/>
</dbReference>
<dbReference type="PANTHER" id="PTHR34309">
    <property type="entry name" value="SLR1406 PROTEIN"/>
    <property type="match status" value="1"/>
</dbReference>
<dbReference type="Proteomes" id="UP001597417">
    <property type="component" value="Unassembled WGS sequence"/>
</dbReference>
<sequence length="147" mass="15327">MNEPKTHNAPSISRAAAVALIEAVRDEAAAARFEVATAITDAGGHLLAFERTDGAPFLTAEVAIDKAWTAASFRLAMHTWNSLVADPPVAPLAHHPRLMAVGGGFPLFDDGVCVGGLGISGGTAEQDDGRGSLCRGRAWSLVLRLLE</sequence>
<dbReference type="SUPFAM" id="SSF143744">
    <property type="entry name" value="GlcG-like"/>
    <property type="match status" value="1"/>
</dbReference>
<comment type="caution">
    <text evidence="1">The sequence shown here is derived from an EMBL/GenBank/DDBJ whole genome shotgun (WGS) entry which is preliminary data.</text>
</comment>
<evidence type="ECO:0000313" key="1">
    <source>
        <dbReference type="EMBL" id="MFD2421823.1"/>
    </source>
</evidence>